<evidence type="ECO:0000313" key="3">
    <source>
        <dbReference type="Proteomes" id="UP000018550"/>
    </source>
</evidence>
<dbReference type="Proteomes" id="UP000018550">
    <property type="component" value="Chromosome"/>
</dbReference>
<dbReference type="CDD" id="cd06257">
    <property type="entry name" value="DnaJ"/>
    <property type="match status" value="1"/>
</dbReference>
<dbReference type="InterPro" id="IPR001623">
    <property type="entry name" value="DnaJ_domain"/>
</dbReference>
<dbReference type="Pfam" id="PF00226">
    <property type="entry name" value="DnaJ"/>
    <property type="match status" value="1"/>
</dbReference>
<dbReference type="PROSITE" id="PS50076">
    <property type="entry name" value="DNAJ_2"/>
    <property type="match status" value="1"/>
</dbReference>
<accession>V5RHL8</accession>
<protein>
    <recommendedName>
        <fullName evidence="1">J domain-containing protein</fullName>
    </recommendedName>
</protein>
<dbReference type="RefSeq" id="WP_023788953.1">
    <property type="nucleotide sequence ID" value="NC_022998.1"/>
</dbReference>
<evidence type="ECO:0000313" key="2">
    <source>
        <dbReference type="EMBL" id="AHB36019.1"/>
    </source>
</evidence>
<sequence length="322" mass="38501">MVWKKNFKKIKKEKPKKKFVYEFSEGESSFIEWNRSLEEVNHWNVENLVGLIENYNLELKNVLSSQTIPTVKENGFKWDFKKYSISESFFSYPATSLFKNVFDFLKQKVGVFGATLGITSLSKFNYYVTLRFWKVFNYTFTNNDLNDNNILRVFDVMQRTTLDAYEGIIEKILILLEGIEVSPYRHHLLIEEVLELGQDFTYHWSRMLDQVIDLTLETFVFQKEYGKTSSSTYTYEEPEEENFEDFFEKTKTMVFNDEVNDAFAYFDLSKMDPPNEFKRVYRKLAKKYHPDVNPDPSAANEMKKINMFKTIIEQYYEKYDIF</sequence>
<dbReference type="InterPro" id="IPR036869">
    <property type="entry name" value="J_dom_sf"/>
</dbReference>
<feature type="domain" description="J" evidence="1">
    <location>
        <begin position="261"/>
        <end position="322"/>
    </location>
</feature>
<dbReference type="KEGG" id="sapi:SAPIS_v1c01730"/>
<evidence type="ECO:0000259" key="1">
    <source>
        <dbReference type="PROSITE" id="PS50076"/>
    </source>
</evidence>
<reference evidence="2 3" key="1">
    <citation type="journal article" date="2014" name="Genome Announc.">
        <title>Complete Genome Sequence of Spiroplasma apis B31T (ATCC 33834), a Bacterium Associated with May Disease of Honeybees (Apis mellifera).</title>
        <authorList>
            <person name="Ku C."/>
            <person name="Lo W.S."/>
            <person name="Chen L.L."/>
            <person name="Kuo C.H."/>
        </authorList>
    </citation>
    <scope>NUCLEOTIDE SEQUENCE [LARGE SCALE GENOMIC DNA]</scope>
    <source>
        <strain evidence="2">B31</strain>
    </source>
</reference>
<dbReference type="PATRIC" id="fig|1276258.3.peg.167"/>
<dbReference type="EMBL" id="CP006682">
    <property type="protein sequence ID" value="AHB36019.1"/>
    <property type="molecule type" value="Genomic_DNA"/>
</dbReference>
<proteinExistence type="predicted"/>
<dbReference type="Gene3D" id="1.10.287.110">
    <property type="entry name" value="DnaJ domain"/>
    <property type="match status" value="1"/>
</dbReference>
<gene>
    <name evidence="2" type="ORF">SAPIS_v1c01730</name>
</gene>
<dbReference type="HOGENOM" id="CLU_863073_0_0_14"/>
<dbReference type="SMART" id="SM00271">
    <property type="entry name" value="DnaJ"/>
    <property type="match status" value="1"/>
</dbReference>
<dbReference type="AlphaFoldDB" id="V5RHL8"/>
<dbReference type="SUPFAM" id="SSF46565">
    <property type="entry name" value="Chaperone J-domain"/>
    <property type="match status" value="1"/>
</dbReference>
<keyword evidence="3" id="KW-1185">Reference proteome</keyword>
<organism evidence="2 3">
    <name type="scientific">Spiroplasma apis B31</name>
    <dbReference type="NCBI Taxonomy" id="1276258"/>
    <lineage>
        <taxon>Bacteria</taxon>
        <taxon>Bacillati</taxon>
        <taxon>Mycoplasmatota</taxon>
        <taxon>Mollicutes</taxon>
        <taxon>Entomoplasmatales</taxon>
        <taxon>Spiroplasmataceae</taxon>
        <taxon>Spiroplasma</taxon>
    </lineage>
</organism>
<name>V5RHL8_SPIAP</name>
<dbReference type="STRING" id="1276258.SAPIS_v1c01730"/>